<dbReference type="Proteomes" id="UP000182771">
    <property type="component" value="Unassembled WGS sequence"/>
</dbReference>
<dbReference type="PANTHER" id="PTHR34585:SF22">
    <property type="entry name" value="HELIX-TURN-HELIX DOMAIN-CONTAINING PROTEIN"/>
    <property type="match status" value="1"/>
</dbReference>
<dbReference type="PANTHER" id="PTHR34585">
    <property type="match status" value="1"/>
</dbReference>
<keyword evidence="1" id="KW-0175">Coiled coil</keyword>
<dbReference type="InterPro" id="IPR009061">
    <property type="entry name" value="DNA-bd_dom_put_sf"/>
</dbReference>
<reference evidence="3 4" key="1">
    <citation type="submission" date="2016-10" db="EMBL/GenBank/DDBJ databases">
        <authorList>
            <person name="Varghese N."/>
            <person name="Submissions S."/>
        </authorList>
    </citation>
    <scope>NUCLEOTIDE SEQUENCE [LARGE SCALE GENOMIC DNA]</scope>
    <source>
        <strain evidence="3 4">DSM 11449</strain>
    </source>
</reference>
<protein>
    <submittedName>
        <fullName evidence="3">DNA binding domain-containing protein, excisionase family</fullName>
    </submittedName>
</protein>
<evidence type="ECO:0000313" key="3">
    <source>
        <dbReference type="EMBL" id="SDX26834.1"/>
    </source>
</evidence>
<accession>A0A1H3ACB5</accession>
<dbReference type="RefSeq" id="WP_016419922.1">
    <property type="nucleotide sequence ID" value="NZ_FNND01000037.1"/>
</dbReference>
<keyword evidence="4" id="KW-1185">Reference proteome</keyword>
<evidence type="ECO:0000256" key="1">
    <source>
        <dbReference type="SAM" id="Coils"/>
    </source>
</evidence>
<dbReference type="EMBL" id="FNND01000037">
    <property type="protein sequence ID" value="SDX26834.1"/>
    <property type="molecule type" value="Genomic_DNA"/>
</dbReference>
<evidence type="ECO:0000313" key="4">
    <source>
        <dbReference type="Proteomes" id="UP000182771"/>
    </source>
</evidence>
<dbReference type="AlphaFoldDB" id="A0A1H3ACB5"/>
<dbReference type="GeneID" id="85018381"/>
<proteinExistence type="predicted"/>
<feature type="domain" description="Helix-turn-helix" evidence="2">
    <location>
        <begin position="42"/>
        <end position="90"/>
    </location>
</feature>
<dbReference type="Pfam" id="PF12728">
    <property type="entry name" value="HTH_17"/>
    <property type="match status" value="1"/>
</dbReference>
<evidence type="ECO:0000259" key="2">
    <source>
        <dbReference type="Pfam" id="PF12728"/>
    </source>
</evidence>
<comment type="caution">
    <text evidence="3">The sequence shown here is derived from an EMBL/GenBank/DDBJ whole genome shotgun (WGS) entry which is preliminary data.</text>
</comment>
<organism evidence="3 4">
    <name type="scientific">Capnocytophaga granulosa</name>
    <dbReference type="NCBI Taxonomy" id="45242"/>
    <lineage>
        <taxon>Bacteria</taxon>
        <taxon>Pseudomonadati</taxon>
        <taxon>Bacteroidota</taxon>
        <taxon>Flavobacteriia</taxon>
        <taxon>Flavobacteriales</taxon>
        <taxon>Flavobacteriaceae</taxon>
        <taxon>Capnocytophaga</taxon>
    </lineage>
</organism>
<dbReference type="SUPFAM" id="SSF46955">
    <property type="entry name" value="Putative DNA-binding domain"/>
    <property type="match status" value="1"/>
</dbReference>
<feature type="coiled-coil region" evidence="1">
    <location>
        <begin position="4"/>
        <end position="31"/>
    </location>
</feature>
<name>A0A1H3ACB5_9FLAO</name>
<dbReference type="OrthoDB" id="1524679at2"/>
<sequence length="93" mass="11054">MNLLTETHQELSSYLSQLENLKEQMDFILKNFRPVFDGEVFLSGKEVCELLHITKRTLQQYRDDRLFPYIQIGGKILFKQSDILKILEANYKK</sequence>
<gene>
    <name evidence="3" type="ORF">SAMN05444420_1373</name>
</gene>
<dbReference type="InterPro" id="IPR041657">
    <property type="entry name" value="HTH_17"/>
</dbReference>